<keyword evidence="2" id="KW-1185">Reference proteome</keyword>
<dbReference type="Proteomes" id="UP001596501">
    <property type="component" value="Unassembled WGS sequence"/>
</dbReference>
<reference evidence="2" key="1">
    <citation type="journal article" date="2019" name="Int. J. Syst. Evol. Microbiol.">
        <title>The Global Catalogue of Microorganisms (GCM) 10K type strain sequencing project: providing services to taxonomists for standard genome sequencing and annotation.</title>
        <authorList>
            <consortium name="The Broad Institute Genomics Platform"/>
            <consortium name="The Broad Institute Genome Sequencing Center for Infectious Disease"/>
            <person name="Wu L."/>
            <person name="Ma J."/>
        </authorList>
    </citation>
    <scope>NUCLEOTIDE SEQUENCE [LARGE SCALE GENOMIC DNA]</scope>
    <source>
        <strain evidence="2">CGMCC 1.12371</strain>
    </source>
</reference>
<dbReference type="RefSeq" id="WP_382226473.1">
    <property type="nucleotide sequence ID" value="NZ_JBHTCA010000020.1"/>
</dbReference>
<accession>A0ABW2QP70</accession>
<evidence type="ECO:0000313" key="2">
    <source>
        <dbReference type="Proteomes" id="UP001596501"/>
    </source>
</evidence>
<comment type="caution">
    <text evidence="1">The sequence shown here is derived from an EMBL/GenBank/DDBJ whole genome shotgun (WGS) entry which is preliminary data.</text>
</comment>
<protein>
    <submittedName>
        <fullName evidence="1">Uncharacterized protein</fullName>
    </submittedName>
</protein>
<gene>
    <name evidence="1" type="ORF">ACFQPB_18640</name>
</gene>
<dbReference type="EMBL" id="JBHTCA010000020">
    <property type="protein sequence ID" value="MFC7410881.1"/>
    <property type="molecule type" value="Genomic_DNA"/>
</dbReference>
<evidence type="ECO:0000313" key="1">
    <source>
        <dbReference type="EMBL" id="MFC7410881.1"/>
    </source>
</evidence>
<sequence length="130" mass="14109">MTTTTTDNATPREPFTERNLIHKLWTHAKDRLDDDTLTWIRDNAVSTVSMQAINLATTVEGIGCLVAEDESIGSFQEPGPLSDLLFGLSHQIEHLAALSGLATEVAHLQGYRAAGWAKAPEPKPQKSASN</sequence>
<proteinExistence type="predicted"/>
<organism evidence="1 2">
    <name type="scientific">Hydrogenophaga atypica</name>
    <dbReference type="NCBI Taxonomy" id="249409"/>
    <lineage>
        <taxon>Bacteria</taxon>
        <taxon>Pseudomonadati</taxon>
        <taxon>Pseudomonadota</taxon>
        <taxon>Betaproteobacteria</taxon>
        <taxon>Burkholderiales</taxon>
        <taxon>Comamonadaceae</taxon>
        <taxon>Hydrogenophaga</taxon>
    </lineage>
</organism>
<name>A0ABW2QP70_9BURK</name>